<dbReference type="PANTHER" id="PTHR48081:SF33">
    <property type="entry name" value="KYNURENINE FORMAMIDASE"/>
    <property type="match status" value="1"/>
</dbReference>
<dbReference type="GO" id="GO:0016787">
    <property type="term" value="F:hydrolase activity"/>
    <property type="evidence" value="ECO:0007669"/>
    <property type="project" value="UniProtKB-KW"/>
</dbReference>
<feature type="signal peptide" evidence="2">
    <location>
        <begin position="1"/>
        <end position="18"/>
    </location>
</feature>
<accession>A0A225DCG1</accession>
<evidence type="ECO:0000259" key="3">
    <source>
        <dbReference type="Pfam" id="PF20434"/>
    </source>
</evidence>
<dbReference type="Proteomes" id="UP000214646">
    <property type="component" value="Unassembled WGS sequence"/>
</dbReference>
<keyword evidence="5" id="KW-1185">Reference proteome</keyword>
<dbReference type="OrthoDB" id="265201at2"/>
<sequence>MCLFLALILALLAAPLPATEMKVHRDLAYAEPKSEKQAVDVYAPVGGKNHPVVVWIHGGGWQYGDKKEVDVKPQAFVDKGYVFVSVNYRLYPDVTVGQMAGDVAKAIRWVHDHAGNYGGDPDALIVTGHSAGAQLAALVCTDARYLKAEKLSLSNIKGCIPVDGDTYDVPLQIKTVEQRRADSYRKKFGDADSQTATALSPITHVAKGKHIPPFLILHVADHPEVKAQSQRLAHALQEAGVPAKAYPAVGKVHVTINSDLGTPDDKPTREMFEFISGVLKK</sequence>
<evidence type="ECO:0000313" key="5">
    <source>
        <dbReference type="Proteomes" id="UP000214646"/>
    </source>
</evidence>
<dbReference type="Pfam" id="PF20434">
    <property type="entry name" value="BD-FAE"/>
    <property type="match status" value="1"/>
</dbReference>
<evidence type="ECO:0000256" key="1">
    <source>
        <dbReference type="ARBA" id="ARBA00022801"/>
    </source>
</evidence>
<dbReference type="RefSeq" id="WP_088257129.1">
    <property type="nucleotide sequence ID" value="NZ_NIDE01000011.1"/>
</dbReference>
<evidence type="ECO:0000313" key="4">
    <source>
        <dbReference type="EMBL" id="OWK39172.1"/>
    </source>
</evidence>
<evidence type="ECO:0000256" key="2">
    <source>
        <dbReference type="SAM" id="SignalP"/>
    </source>
</evidence>
<dbReference type="AlphaFoldDB" id="A0A225DCG1"/>
<organism evidence="4 5">
    <name type="scientific">Fimbriiglobus ruber</name>
    <dbReference type="NCBI Taxonomy" id="1908690"/>
    <lineage>
        <taxon>Bacteria</taxon>
        <taxon>Pseudomonadati</taxon>
        <taxon>Planctomycetota</taxon>
        <taxon>Planctomycetia</taxon>
        <taxon>Gemmatales</taxon>
        <taxon>Gemmataceae</taxon>
        <taxon>Fimbriiglobus</taxon>
    </lineage>
</organism>
<comment type="caution">
    <text evidence="4">The sequence shown here is derived from an EMBL/GenBank/DDBJ whole genome shotgun (WGS) entry which is preliminary data.</text>
</comment>
<protein>
    <submittedName>
        <fullName evidence="4">Esterase/lipase</fullName>
    </submittedName>
</protein>
<dbReference type="PANTHER" id="PTHR48081">
    <property type="entry name" value="AB HYDROLASE SUPERFAMILY PROTEIN C4A8.06C"/>
    <property type="match status" value="1"/>
</dbReference>
<proteinExistence type="predicted"/>
<dbReference type="InterPro" id="IPR050300">
    <property type="entry name" value="GDXG_lipolytic_enzyme"/>
</dbReference>
<dbReference type="InterPro" id="IPR049492">
    <property type="entry name" value="BD-FAE-like_dom"/>
</dbReference>
<dbReference type="Gene3D" id="3.40.50.1820">
    <property type="entry name" value="alpha/beta hydrolase"/>
    <property type="match status" value="1"/>
</dbReference>
<reference evidence="5" key="1">
    <citation type="submission" date="2017-06" db="EMBL/GenBank/DDBJ databases">
        <title>Genome analysis of Fimbriiglobus ruber SP5, the first member of the order Planctomycetales with confirmed chitinolytic capability.</title>
        <authorList>
            <person name="Ravin N.V."/>
            <person name="Rakitin A.L."/>
            <person name="Ivanova A.A."/>
            <person name="Beletsky A.V."/>
            <person name="Kulichevskaya I.S."/>
            <person name="Mardanov A.V."/>
            <person name="Dedysh S.N."/>
        </authorList>
    </citation>
    <scope>NUCLEOTIDE SEQUENCE [LARGE SCALE GENOMIC DNA]</scope>
    <source>
        <strain evidence="5">SP5</strain>
    </source>
</reference>
<dbReference type="EMBL" id="NIDE01000011">
    <property type="protein sequence ID" value="OWK39172.1"/>
    <property type="molecule type" value="Genomic_DNA"/>
</dbReference>
<keyword evidence="1" id="KW-0378">Hydrolase</keyword>
<dbReference type="InterPro" id="IPR029058">
    <property type="entry name" value="AB_hydrolase_fold"/>
</dbReference>
<name>A0A225DCG1_9BACT</name>
<gene>
    <name evidence="4" type="ORF">FRUB_06254</name>
</gene>
<keyword evidence="2" id="KW-0732">Signal</keyword>
<feature type="chain" id="PRO_5013008188" evidence="2">
    <location>
        <begin position="19"/>
        <end position="281"/>
    </location>
</feature>
<feature type="domain" description="BD-FAE-like" evidence="3">
    <location>
        <begin position="40"/>
        <end position="236"/>
    </location>
</feature>
<dbReference type="SUPFAM" id="SSF53474">
    <property type="entry name" value="alpha/beta-Hydrolases"/>
    <property type="match status" value="1"/>
</dbReference>